<feature type="region of interest" description="Disordered" evidence="1">
    <location>
        <begin position="220"/>
        <end position="242"/>
    </location>
</feature>
<evidence type="ECO:0000256" key="2">
    <source>
        <dbReference type="SAM" id="Phobius"/>
    </source>
</evidence>
<gene>
    <name evidence="4" type="ORF">LtaPh_0304300</name>
</gene>
<keyword evidence="2" id="KW-0812">Transmembrane</keyword>
<accession>A0A640K8T2</accession>
<evidence type="ECO:0000256" key="1">
    <source>
        <dbReference type="SAM" id="MobiDB-lite"/>
    </source>
</evidence>
<feature type="signal peptide" evidence="3">
    <location>
        <begin position="1"/>
        <end position="45"/>
    </location>
</feature>
<keyword evidence="2" id="KW-1133">Transmembrane helix</keyword>
<evidence type="ECO:0000313" key="5">
    <source>
        <dbReference type="Proteomes" id="UP000419144"/>
    </source>
</evidence>
<name>A0A640K8T2_LEITA</name>
<evidence type="ECO:0000256" key="3">
    <source>
        <dbReference type="SAM" id="SignalP"/>
    </source>
</evidence>
<keyword evidence="3" id="KW-0732">Signal</keyword>
<dbReference type="VEuPathDB" id="TriTrypDB:LtaPh_0304300"/>
<dbReference type="Proteomes" id="UP000419144">
    <property type="component" value="Unassembled WGS sequence"/>
</dbReference>
<evidence type="ECO:0000313" key="4">
    <source>
        <dbReference type="EMBL" id="GET85551.1"/>
    </source>
</evidence>
<sequence length="937" mass="98990">MAPLTRRGFGVSAPSAMPLPSSAAEKASCMLLCILLLVTCHAAPAASLTGDECIHHGRASDKSGAAVHHIDSSVGDTAAPGTTLHTGGAASAPLRRAAGATHAAGLLKCQELYAQSAASSSLLLSGDCVLPRISKQLSGVRKDDLLQQASSPEAETRIFTWQIGPRTPKHQAPLQTAFSSYFMNVSGAVGGVQGELQMESETAWRVHKYNALYAREGRSTAGVRNGGQDGSAHAGERGDGTSSWSFTNCVRAVVEPLVNVVAAFVDVSGLGSLARYTITEVIANLRVFSWCDVTAWSQLFMRRQVTLRIHIGSWSGSAAAAAAAASVAEEDDNRGGVGGSVAAHVMLSRMAMSTHGAVSLLRVISFPPVVQLVPERPAATASAKSSAQTAATSLVCSLPAVQAASLLLQEDAMARRREAQQTAAAAGVAAFPRGWRQRVRSGLPPNSEPWMVSIVRGVIGLVTRLLLGTSREDDAAAAWSRAASISPDDGVSRSAAVAATRGFLARVREELGPHQAFSESVLPMALQEMLGSRTMQTHAQLVENKVLVAGEPRKSFDMQWEASLPAAKPMCLALVALPPSSFEMETTAGVLAQSTAAGDHLPVSLEEVCSFDTVWLQLLIMAWVVWQLERHVAQNALVNRLVTGLSGILLLLLVLLWYAIRRLQGSSLQLIMLAMALLLGGSTVMMDGLLSIVQHLHYMIGALSEHASGSARGQWAGAEGGSDADGDASSSALSVFVVLGSGLLVIMCIGSGILLNWLVPPAVLRAITFSVVRGLLLMLWGLCATRNTEATAVALLLWALWRARSILRVTPSFSSPAELGKSVAFSVNDPLEEVPLDARQARGYVRPLAVSSWATTSGRRSAGYASLNSSASRLKRYEEEGTECTRRALEELAAHLRANPGRYAMRLRDPNGVQCWAGTTSTETDEDAEEEVVAAAQ</sequence>
<dbReference type="EMBL" id="BLBS01000003">
    <property type="protein sequence ID" value="GET85551.1"/>
    <property type="molecule type" value="Genomic_DNA"/>
</dbReference>
<organism evidence="4 5">
    <name type="scientific">Leishmania tarentolae</name>
    <name type="common">Sauroleishmania tarentolae</name>
    <dbReference type="NCBI Taxonomy" id="5689"/>
    <lineage>
        <taxon>Eukaryota</taxon>
        <taxon>Discoba</taxon>
        <taxon>Euglenozoa</taxon>
        <taxon>Kinetoplastea</taxon>
        <taxon>Metakinetoplastina</taxon>
        <taxon>Trypanosomatida</taxon>
        <taxon>Trypanosomatidae</taxon>
        <taxon>Leishmaniinae</taxon>
        <taxon>Leishmania</taxon>
        <taxon>lizard Leishmania</taxon>
    </lineage>
</organism>
<feature type="transmembrane region" description="Helical" evidence="2">
    <location>
        <begin position="762"/>
        <end position="782"/>
    </location>
</feature>
<feature type="region of interest" description="Disordered" evidence="1">
    <location>
        <begin position="917"/>
        <end position="937"/>
    </location>
</feature>
<feature type="compositionally biased region" description="Acidic residues" evidence="1">
    <location>
        <begin position="923"/>
        <end position="937"/>
    </location>
</feature>
<feature type="region of interest" description="Disordered" evidence="1">
    <location>
        <begin position="65"/>
        <end position="88"/>
    </location>
</feature>
<dbReference type="AlphaFoldDB" id="A0A640K8T2"/>
<keyword evidence="2" id="KW-0472">Membrane</keyword>
<comment type="caution">
    <text evidence="4">The sequence shown here is derived from an EMBL/GenBank/DDBJ whole genome shotgun (WGS) entry which is preliminary data.</text>
</comment>
<dbReference type="OrthoDB" id="267798at2759"/>
<feature type="transmembrane region" description="Helical" evidence="2">
    <location>
        <begin position="670"/>
        <end position="693"/>
    </location>
</feature>
<feature type="chain" id="PRO_5024793515" evidence="3">
    <location>
        <begin position="46"/>
        <end position="937"/>
    </location>
</feature>
<protein>
    <submittedName>
        <fullName evidence="4">Uncharacterized protein</fullName>
    </submittedName>
</protein>
<feature type="transmembrane region" description="Helical" evidence="2">
    <location>
        <begin position="732"/>
        <end position="755"/>
    </location>
</feature>
<keyword evidence="5" id="KW-1185">Reference proteome</keyword>
<reference evidence="4" key="1">
    <citation type="submission" date="2019-11" db="EMBL/GenBank/DDBJ databases">
        <title>Leishmania tarentolae CDS.</title>
        <authorList>
            <person name="Goto Y."/>
            <person name="Yamagishi J."/>
        </authorList>
    </citation>
    <scope>NUCLEOTIDE SEQUENCE [LARGE SCALE GENOMIC DNA]</scope>
    <source>
        <strain evidence="4">Parrot Tar II</strain>
    </source>
</reference>
<proteinExistence type="predicted"/>
<feature type="transmembrane region" description="Helical" evidence="2">
    <location>
        <begin position="637"/>
        <end position="658"/>
    </location>
</feature>